<dbReference type="GO" id="GO:0030677">
    <property type="term" value="C:ribonuclease P complex"/>
    <property type="evidence" value="ECO:0007669"/>
    <property type="project" value="TreeGrafter"/>
</dbReference>
<evidence type="ECO:0000313" key="8">
    <source>
        <dbReference type="EMBL" id="GGF94555.1"/>
    </source>
</evidence>
<keyword evidence="5 6" id="KW-0694">RNA-binding</keyword>
<dbReference type="SUPFAM" id="SSF54211">
    <property type="entry name" value="Ribosomal protein S5 domain 2-like"/>
    <property type="match status" value="1"/>
</dbReference>
<evidence type="ECO:0000256" key="5">
    <source>
        <dbReference type="ARBA" id="ARBA00022884"/>
    </source>
</evidence>
<evidence type="ECO:0000256" key="3">
    <source>
        <dbReference type="ARBA" id="ARBA00022759"/>
    </source>
</evidence>
<comment type="similarity">
    <text evidence="6">Belongs to the RnpA family.</text>
</comment>
<evidence type="ECO:0000256" key="2">
    <source>
        <dbReference type="ARBA" id="ARBA00022722"/>
    </source>
</evidence>
<dbReference type="AlphaFoldDB" id="A0A917CPP7"/>
<keyword evidence="3 6" id="KW-0255">Endonuclease</keyword>
<dbReference type="InterPro" id="IPR000100">
    <property type="entry name" value="RNase_P"/>
</dbReference>
<dbReference type="InterPro" id="IPR014721">
    <property type="entry name" value="Ribsml_uS5_D2-typ_fold_subgr"/>
</dbReference>
<dbReference type="HAMAP" id="MF_00227">
    <property type="entry name" value="RNase_P"/>
    <property type="match status" value="1"/>
</dbReference>
<evidence type="ECO:0000256" key="1">
    <source>
        <dbReference type="ARBA" id="ARBA00022694"/>
    </source>
</evidence>
<dbReference type="PANTHER" id="PTHR33992">
    <property type="entry name" value="RIBONUCLEASE P PROTEIN COMPONENT"/>
    <property type="match status" value="1"/>
</dbReference>
<dbReference type="NCBIfam" id="TIGR00188">
    <property type="entry name" value="rnpA"/>
    <property type="match status" value="1"/>
</dbReference>
<comment type="function">
    <text evidence="6">RNaseP catalyzes the removal of the 5'-leader sequence from pre-tRNA to produce the mature 5'-terminus. It can also cleave other RNA substrates such as 4.5S RNA. The protein component plays an auxiliary but essential role in vivo by binding to the 5'-leader sequence and broadening the substrate specificity of the ribozyme.</text>
</comment>
<keyword evidence="4 6" id="KW-0378">Hydrolase</keyword>
<comment type="caution">
    <text evidence="8">The sequence shown here is derived from an EMBL/GenBank/DDBJ whole genome shotgun (WGS) entry which is preliminary data.</text>
</comment>
<keyword evidence="1 6" id="KW-0819">tRNA processing</keyword>
<dbReference type="RefSeq" id="WP_268235758.1">
    <property type="nucleotide sequence ID" value="NZ_BMFO01000003.1"/>
</dbReference>
<dbReference type="Gene3D" id="3.30.230.10">
    <property type="match status" value="1"/>
</dbReference>
<dbReference type="GO" id="GO:0004526">
    <property type="term" value="F:ribonuclease P activity"/>
    <property type="evidence" value="ECO:0007669"/>
    <property type="project" value="UniProtKB-UniRule"/>
</dbReference>
<dbReference type="Proteomes" id="UP000632858">
    <property type="component" value="Unassembled WGS sequence"/>
</dbReference>
<dbReference type="GO" id="GO:0042781">
    <property type="term" value="F:3'-tRNA processing endoribonuclease activity"/>
    <property type="evidence" value="ECO:0007669"/>
    <property type="project" value="TreeGrafter"/>
</dbReference>
<evidence type="ECO:0000256" key="7">
    <source>
        <dbReference type="NCBIfam" id="TIGR00188"/>
    </source>
</evidence>
<gene>
    <name evidence="6 8" type="primary">rnpA</name>
    <name evidence="8" type="ORF">GCM10010960_15300</name>
</gene>
<protein>
    <recommendedName>
        <fullName evidence="6 7">Ribonuclease P protein component</fullName>
        <shortName evidence="6">RNase P protein</shortName>
        <shortName evidence="6">RNaseP protein</shortName>
        <ecNumber evidence="6 7">3.1.26.5</ecNumber>
    </recommendedName>
    <alternativeName>
        <fullName evidence="6">Protein C5</fullName>
    </alternativeName>
</protein>
<dbReference type="GO" id="GO:0001682">
    <property type="term" value="P:tRNA 5'-leader removal"/>
    <property type="evidence" value="ECO:0007669"/>
    <property type="project" value="UniProtKB-UniRule"/>
</dbReference>
<keyword evidence="2 6" id="KW-0540">Nuclease</keyword>
<dbReference type="GO" id="GO:0000049">
    <property type="term" value="F:tRNA binding"/>
    <property type="evidence" value="ECO:0007669"/>
    <property type="project" value="UniProtKB-UniRule"/>
</dbReference>
<comment type="subunit">
    <text evidence="6">Consists of a catalytic RNA component (M1 or rnpB) and a protein subunit.</text>
</comment>
<reference evidence="8" key="2">
    <citation type="submission" date="2020-09" db="EMBL/GenBank/DDBJ databases">
        <authorList>
            <person name="Sun Q."/>
            <person name="Zhou Y."/>
        </authorList>
    </citation>
    <scope>NUCLEOTIDE SEQUENCE</scope>
    <source>
        <strain evidence="8">CGMCC 1.12726</strain>
    </source>
</reference>
<evidence type="ECO:0000313" key="9">
    <source>
        <dbReference type="Proteomes" id="UP000632858"/>
    </source>
</evidence>
<dbReference type="EMBL" id="BMFO01000003">
    <property type="protein sequence ID" value="GGF94555.1"/>
    <property type="molecule type" value="Genomic_DNA"/>
</dbReference>
<evidence type="ECO:0000256" key="6">
    <source>
        <dbReference type="HAMAP-Rule" id="MF_00227"/>
    </source>
</evidence>
<name>A0A917CPP7_9GAMM</name>
<organism evidence="8 9">
    <name type="scientific">Arenimonas maotaiensis</name>
    <dbReference type="NCBI Taxonomy" id="1446479"/>
    <lineage>
        <taxon>Bacteria</taxon>
        <taxon>Pseudomonadati</taxon>
        <taxon>Pseudomonadota</taxon>
        <taxon>Gammaproteobacteria</taxon>
        <taxon>Lysobacterales</taxon>
        <taxon>Lysobacteraceae</taxon>
        <taxon>Arenimonas</taxon>
    </lineage>
</organism>
<comment type="catalytic activity">
    <reaction evidence="6">
        <text>Endonucleolytic cleavage of RNA, removing 5'-extranucleotides from tRNA precursor.</text>
        <dbReference type="EC" id="3.1.26.5"/>
    </reaction>
</comment>
<evidence type="ECO:0000256" key="4">
    <source>
        <dbReference type="ARBA" id="ARBA00022801"/>
    </source>
</evidence>
<sequence length="119" mass="12957">MIGPSTHSYPKSARLRAAPEFQAVFQGGLKHSGVFFRLHFLPNPAGRPRLGMAVPKKAVPLSVARNRIKRVCRERFRLAAVLPSGDYVLVAQRRAATADNSQLRAELTRLLAATAPSGV</sequence>
<dbReference type="Pfam" id="PF00825">
    <property type="entry name" value="Ribonuclease_P"/>
    <property type="match status" value="1"/>
</dbReference>
<dbReference type="PANTHER" id="PTHR33992:SF1">
    <property type="entry name" value="RIBONUCLEASE P PROTEIN COMPONENT"/>
    <property type="match status" value="1"/>
</dbReference>
<accession>A0A917CPP7</accession>
<dbReference type="InterPro" id="IPR020568">
    <property type="entry name" value="Ribosomal_Su5_D2-typ_SF"/>
</dbReference>
<keyword evidence="9" id="KW-1185">Reference proteome</keyword>
<reference evidence="8" key="1">
    <citation type="journal article" date="2014" name="Int. J. Syst. Evol. Microbiol.">
        <title>Complete genome sequence of Corynebacterium casei LMG S-19264T (=DSM 44701T), isolated from a smear-ripened cheese.</title>
        <authorList>
            <consortium name="US DOE Joint Genome Institute (JGI-PGF)"/>
            <person name="Walter F."/>
            <person name="Albersmeier A."/>
            <person name="Kalinowski J."/>
            <person name="Ruckert C."/>
        </authorList>
    </citation>
    <scope>NUCLEOTIDE SEQUENCE</scope>
    <source>
        <strain evidence="8">CGMCC 1.12726</strain>
    </source>
</reference>
<proteinExistence type="inferred from homology"/>
<dbReference type="EC" id="3.1.26.5" evidence="6 7"/>